<feature type="compositionally biased region" description="Low complexity" evidence="3">
    <location>
        <begin position="97"/>
        <end position="109"/>
    </location>
</feature>
<dbReference type="AlphaFoldDB" id="A0A9K3LH84"/>
<dbReference type="EMBL" id="JAGRRH010000013">
    <property type="protein sequence ID" value="KAG7361644.1"/>
    <property type="molecule type" value="Genomic_DNA"/>
</dbReference>
<feature type="compositionally biased region" description="Basic residues" evidence="3">
    <location>
        <begin position="29"/>
        <end position="40"/>
    </location>
</feature>
<dbReference type="GO" id="GO:0005634">
    <property type="term" value="C:nucleus"/>
    <property type="evidence" value="ECO:0007669"/>
    <property type="project" value="TreeGrafter"/>
</dbReference>
<dbReference type="GO" id="GO:0004527">
    <property type="term" value="F:exonuclease activity"/>
    <property type="evidence" value="ECO:0007669"/>
    <property type="project" value="UniProtKB-KW"/>
</dbReference>
<keyword evidence="5" id="KW-0269">Exonuclease</keyword>
<accession>A0A9K3LH84</accession>
<dbReference type="InterPro" id="IPR013520">
    <property type="entry name" value="Ribonucl_H"/>
</dbReference>
<keyword evidence="1" id="KW-0540">Nuclease</keyword>
<name>A0A9K3LH84_9STRA</name>
<feature type="compositionally biased region" description="Basic and acidic residues" evidence="3">
    <location>
        <begin position="51"/>
        <end position="64"/>
    </location>
</feature>
<evidence type="ECO:0000256" key="1">
    <source>
        <dbReference type="ARBA" id="ARBA00022722"/>
    </source>
</evidence>
<keyword evidence="2" id="KW-0378">Hydrolase</keyword>
<dbReference type="PANTHER" id="PTHR12801">
    <property type="entry name" value="RNA EXONUCLEASE REXO1 / RECO3 FAMILY MEMBER-RELATED"/>
    <property type="match status" value="1"/>
</dbReference>
<reference evidence="5" key="1">
    <citation type="journal article" date="2021" name="Sci. Rep.">
        <title>Diploid genomic architecture of Nitzschia inconspicua, an elite biomass production diatom.</title>
        <authorList>
            <person name="Oliver A."/>
            <person name="Podell S."/>
            <person name="Pinowska A."/>
            <person name="Traller J.C."/>
            <person name="Smith S.R."/>
            <person name="McClure R."/>
            <person name="Beliaev A."/>
            <person name="Bohutskyi P."/>
            <person name="Hill E.A."/>
            <person name="Rabines A."/>
            <person name="Zheng H."/>
            <person name="Allen L.Z."/>
            <person name="Kuo A."/>
            <person name="Grigoriev I.V."/>
            <person name="Allen A.E."/>
            <person name="Hazlebeck D."/>
            <person name="Allen E.E."/>
        </authorList>
    </citation>
    <scope>NUCLEOTIDE SEQUENCE</scope>
    <source>
        <strain evidence="5">Hildebrandi</strain>
    </source>
</reference>
<comment type="caution">
    <text evidence="5">The sequence shown here is derived from an EMBL/GenBank/DDBJ whole genome shotgun (WGS) entry which is preliminary data.</text>
</comment>
<reference evidence="5" key="2">
    <citation type="submission" date="2021-04" db="EMBL/GenBank/DDBJ databases">
        <authorList>
            <person name="Podell S."/>
        </authorList>
    </citation>
    <scope>NUCLEOTIDE SEQUENCE</scope>
    <source>
        <strain evidence="5">Hildebrandi</strain>
    </source>
</reference>
<evidence type="ECO:0000313" key="6">
    <source>
        <dbReference type="Proteomes" id="UP000693970"/>
    </source>
</evidence>
<feature type="region of interest" description="Disordered" evidence="3">
    <location>
        <begin position="22"/>
        <end position="110"/>
    </location>
</feature>
<sequence>MMMAMLPSTPAHVEVFGVPRVVATEQQQHKKRRRRRRRNNSNKTASPNIYCDRKSSNGDGHGDDSSTCATISSDSTTSTSSHQRLDSMIPPTRKSNTKTNNKNNSDDSNISLEEQARYVALDCEMVGVGYGGRRSSVARVTLVSWDGSILLDEMVRQEEEVTDYRTFVSGITAMDLESSSTYTQSEIRALVQDMLQDKILVGHALKNDLRALGITHPWYLTRDTAKYEPFMQVRFDDGVLWPKKLSELVKTRLHRDIQQPGVPHSSYEDAVAAMDLYKLVRRKWEKAMEYKMTKTREIVQTTSKSTVVVGEQLLQHV</sequence>
<gene>
    <name evidence="5" type="ORF">IV203_036745</name>
</gene>
<evidence type="ECO:0000259" key="4">
    <source>
        <dbReference type="SMART" id="SM00479"/>
    </source>
</evidence>
<keyword evidence="6" id="KW-1185">Reference proteome</keyword>
<dbReference type="Proteomes" id="UP000693970">
    <property type="component" value="Unassembled WGS sequence"/>
</dbReference>
<feature type="domain" description="Exonuclease" evidence="4">
    <location>
        <begin position="117"/>
        <end position="286"/>
    </location>
</feature>
<evidence type="ECO:0000256" key="3">
    <source>
        <dbReference type="SAM" id="MobiDB-lite"/>
    </source>
</evidence>
<evidence type="ECO:0000313" key="5">
    <source>
        <dbReference type="EMBL" id="KAG7361644.1"/>
    </source>
</evidence>
<dbReference type="InterPro" id="IPR047021">
    <property type="entry name" value="REXO1/3/4-like"/>
</dbReference>
<dbReference type="Pfam" id="PF00929">
    <property type="entry name" value="RNase_T"/>
    <property type="match status" value="1"/>
</dbReference>
<organism evidence="5 6">
    <name type="scientific">Nitzschia inconspicua</name>
    <dbReference type="NCBI Taxonomy" id="303405"/>
    <lineage>
        <taxon>Eukaryota</taxon>
        <taxon>Sar</taxon>
        <taxon>Stramenopiles</taxon>
        <taxon>Ochrophyta</taxon>
        <taxon>Bacillariophyta</taxon>
        <taxon>Bacillariophyceae</taxon>
        <taxon>Bacillariophycidae</taxon>
        <taxon>Bacillariales</taxon>
        <taxon>Bacillariaceae</taxon>
        <taxon>Nitzschia</taxon>
    </lineage>
</organism>
<feature type="compositionally biased region" description="Low complexity" evidence="3">
    <location>
        <begin position="65"/>
        <end position="81"/>
    </location>
</feature>
<dbReference type="PANTHER" id="PTHR12801:SF45">
    <property type="entry name" value="RNA EXONUCLEASE 4"/>
    <property type="match status" value="1"/>
</dbReference>
<evidence type="ECO:0000256" key="2">
    <source>
        <dbReference type="ARBA" id="ARBA00022801"/>
    </source>
</evidence>
<protein>
    <submittedName>
        <fullName evidence="5">Exonuclease</fullName>
    </submittedName>
</protein>
<dbReference type="SMART" id="SM00479">
    <property type="entry name" value="EXOIII"/>
    <property type="match status" value="1"/>
</dbReference>
<proteinExistence type="predicted"/>
<dbReference type="OrthoDB" id="16516at2759"/>